<proteinExistence type="predicted"/>
<keyword evidence="2" id="KW-1185">Reference proteome</keyword>
<dbReference type="OrthoDB" id="1706482at2"/>
<accession>A0A371J9M3</accession>
<evidence type="ECO:0000313" key="2">
    <source>
        <dbReference type="Proteomes" id="UP000215694"/>
    </source>
</evidence>
<comment type="caution">
    <text evidence="1">The sequence shown here is derived from an EMBL/GenBank/DDBJ whole genome shotgun (WGS) entry which is preliminary data.</text>
</comment>
<dbReference type="Proteomes" id="UP000215694">
    <property type="component" value="Unassembled WGS sequence"/>
</dbReference>
<dbReference type="RefSeq" id="WP_094366061.1">
    <property type="nucleotide sequence ID" value="NZ_NOJY02000002.1"/>
</dbReference>
<dbReference type="EMBL" id="NOJY02000002">
    <property type="protein sequence ID" value="RDY29445.1"/>
    <property type="molecule type" value="Genomic_DNA"/>
</dbReference>
<gene>
    <name evidence="1" type="ORF">CHL78_001720</name>
</gene>
<organism evidence="1 2">
    <name type="scientific">Romboutsia weinsteinii</name>
    <dbReference type="NCBI Taxonomy" id="2020949"/>
    <lineage>
        <taxon>Bacteria</taxon>
        <taxon>Bacillati</taxon>
        <taxon>Bacillota</taxon>
        <taxon>Clostridia</taxon>
        <taxon>Peptostreptococcales</taxon>
        <taxon>Peptostreptococcaceae</taxon>
        <taxon>Romboutsia</taxon>
    </lineage>
</organism>
<evidence type="ECO:0000313" key="1">
    <source>
        <dbReference type="EMBL" id="RDY29445.1"/>
    </source>
</evidence>
<sequence length="224" mass="26643">MNNIYNLYNVEIEKIKRDSTTQCIFLVGSSKDLNLDDEGIKVNDIDLFVLCDQIEDQVRENKEIQDLEFDISYFSKDGMNKFIASKEYFFLNEMKNAKVVYDKNEVANGIIYTCKEEYKKGPNKLSNEEKKAIKDDIYSKVSRLKDREKFNKFEYEFLTNLYLRDIIVACFSINDKWIPKDKKLVKELEVEDKDIFNLLLDVNKSYNYEDLLIVCDYIFKNITY</sequence>
<dbReference type="AlphaFoldDB" id="A0A371J9M3"/>
<reference evidence="1 2" key="1">
    <citation type="journal article" date="2017" name="Genome Announc.">
        <title>Draft Genome Sequence of Romboutsia weinsteinii sp. nov. Strain CCRI-19649(T) Isolated from Surface Water.</title>
        <authorList>
            <person name="Maheux A.F."/>
            <person name="Boudreau D.K."/>
            <person name="Berube E."/>
            <person name="Boissinot M."/>
            <person name="Cantin P."/>
            <person name="Raymond F."/>
            <person name="Corbeil J."/>
            <person name="Omar R.F."/>
            <person name="Bergeron M.G."/>
        </authorList>
    </citation>
    <scope>NUCLEOTIDE SEQUENCE [LARGE SCALE GENOMIC DNA]</scope>
    <source>
        <strain evidence="1 2">CCRI-19649</strain>
    </source>
</reference>
<name>A0A371J9M3_9FIRM</name>
<protein>
    <recommendedName>
        <fullName evidence="3">Nucleotidyltransferase domain-containing protein</fullName>
    </recommendedName>
</protein>
<evidence type="ECO:0008006" key="3">
    <source>
        <dbReference type="Google" id="ProtNLM"/>
    </source>
</evidence>